<accession>A0ABQ3W6B9</accession>
<comment type="caution">
    <text evidence="1">The sequence shown here is derived from an EMBL/GenBank/DDBJ whole genome shotgun (WGS) entry which is preliminary data.</text>
</comment>
<protein>
    <submittedName>
        <fullName evidence="1">Amino acid biosynthesis protein</fullName>
    </submittedName>
</protein>
<evidence type="ECO:0000313" key="2">
    <source>
        <dbReference type="Proteomes" id="UP000616547"/>
    </source>
</evidence>
<proteinExistence type="predicted"/>
<name>A0ABQ3W6B9_9LACO</name>
<reference evidence="2" key="1">
    <citation type="submission" date="2021-01" db="EMBL/GenBank/DDBJ databases">
        <title>Draft genome sequence of Nasalis larvatus strain YZ03.</title>
        <authorList>
            <person name="Suzuki-Hashido N."/>
            <person name="Tsuchida S."/>
            <person name="Hayakawa T."/>
        </authorList>
    </citation>
    <scope>NUCLEOTIDE SEQUENCE [LARGE SCALE GENOMIC DNA]</scope>
    <source>
        <strain evidence="2">YZ03</strain>
    </source>
</reference>
<dbReference type="Proteomes" id="UP000616547">
    <property type="component" value="Unassembled WGS sequence"/>
</dbReference>
<gene>
    <name evidence="1" type="ORF">lacNasYZ03_17080</name>
</gene>
<sequence>MKLHTLGPEATDSWKAAAFYAGKEPGRYEIVGHASFEDILENLPDLTGDCLLIPAAFQSQKLDLAWGDMHYLYQKRLHLQDVFILPLNPMLLLENSYVHNHLAFTHAAVAKLLLQYVPDAKVVTCPSKYLAYQEYRRRGQYVLTNEQNVTLRPFERVLARIEIPMVWCVYQIK</sequence>
<dbReference type="RefSeq" id="WP_201330188.1">
    <property type="nucleotide sequence ID" value="NZ_BOCG01000103.1"/>
</dbReference>
<organism evidence="1 2">
    <name type="scientific">Lactobacillus nasalidis</name>
    <dbReference type="NCBI Taxonomy" id="2797258"/>
    <lineage>
        <taxon>Bacteria</taxon>
        <taxon>Bacillati</taxon>
        <taxon>Bacillota</taxon>
        <taxon>Bacilli</taxon>
        <taxon>Lactobacillales</taxon>
        <taxon>Lactobacillaceae</taxon>
        <taxon>Lactobacillus</taxon>
    </lineage>
</organism>
<dbReference type="EMBL" id="BOCI01000473">
    <property type="protein sequence ID" value="GHW02021.1"/>
    <property type="molecule type" value="Genomic_DNA"/>
</dbReference>
<evidence type="ECO:0000313" key="1">
    <source>
        <dbReference type="EMBL" id="GHW02021.1"/>
    </source>
</evidence>
<keyword evidence="2" id="KW-1185">Reference proteome</keyword>